<feature type="domain" description="HECT" evidence="4">
    <location>
        <begin position="1"/>
        <end position="94"/>
    </location>
</feature>
<dbReference type="InterPro" id="IPR000569">
    <property type="entry name" value="HECT_dom"/>
</dbReference>
<dbReference type="Gene3D" id="3.90.1750.10">
    <property type="entry name" value="Hect, E3 ligase catalytic domains"/>
    <property type="match status" value="1"/>
</dbReference>
<evidence type="ECO:0000313" key="5">
    <source>
        <dbReference type="EMBL" id="CAK0877801.1"/>
    </source>
</evidence>
<comment type="caution">
    <text evidence="2">Lacks conserved residue(s) required for the propagation of feature annotation.</text>
</comment>
<dbReference type="EMBL" id="CAUYUJ010017778">
    <property type="protein sequence ID" value="CAK0877801.1"/>
    <property type="molecule type" value="Genomic_DNA"/>
</dbReference>
<dbReference type="PROSITE" id="PS50237">
    <property type="entry name" value="HECT"/>
    <property type="match status" value="1"/>
</dbReference>
<keyword evidence="6" id="KW-1185">Reference proteome</keyword>
<evidence type="ECO:0000259" key="4">
    <source>
        <dbReference type="PROSITE" id="PS50237"/>
    </source>
</evidence>
<dbReference type="Proteomes" id="UP001189429">
    <property type="component" value="Unassembled WGS sequence"/>
</dbReference>
<dbReference type="Gene3D" id="3.30.2160.10">
    <property type="entry name" value="Hect, E3 ligase catalytic domain"/>
    <property type="match status" value="1"/>
</dbReference>
<evidence type="ECO:0000256" key="3">
    <source>
        <dbReference type="SAM" id="MobiDB-lite"/>
    </source>
</evidence>
<feature type="region of interest" description="Disordered" evidence="3">
    <location>
        <begin position="96"/>
        <end position="152"/>
    </location>
</feature>
<proteinExistence type="predicted"/>
<feature type="compositionally biased region" description="Polar residues" evidence="3">
    <location>
        <begin position="96"/>
        <end position="110"/>
    </location>
</feature>
<evidence type="ECO:0000313" key="6">
    <source>
        <dbReference type="Proteomes" id="UP001189429"/>
    </source>
</evidence>
<protein>
    <recommendedName>
        <fullName evidence="4">HECT domain-containing protein</fullName>
    </recommendedName>
</protein>
<comment type="caution">
    <text evidence="5">The sequence shown here is derived from an EMBL/GenBank/DDBJ whole genome shotgun (WGS) entry which is preliminary data.</text>
</comment>
<name>A0ABN9VW23_9DINO</name>
<organism evidence="5 6">
    <name type="scientific">Prorocentrum cordatum</name>
    <dbReference type="NCBI Taxonomy" id="2364126"/>
    <lineage>
        <taxon>Eukaryota</taxon>
        <taxon>Sar</taxon>
        <taxon>Alveolata</taxon>
        <taxon>Dinophyceae</taxon>
        <taxon>Prorocentrales</taxon>
        <taxon>Prorocentraceae</taxon>
        <taxon>Prorocentrum</taxon>
    </lineage>
</organism>
<dbReference type="InterPro" id="IPR035983">
    <property type="entry name" value="Hect_E3_ubiquitin_ligase"/>
</dbReference>
<dbReference type="SUPFAM" id="SSF56204">
    <property type="entry name" value="Hect, E3 ligase catalytic domain"/>
    <property type="match status" value="1"/>
</dbReference>
<dbReference type="Pfam" id="PF00632">
    <property type="entry name" value="HECT"/>
    <property type="match status" value="1"/>
</dbReference>
<reference evidence="5" key="1">
    <citation type="submission" date="2023-10" db="EMBL/GenBank/DDBJ databases">
        <authorList>
            <person name="Chen Y."/>
            <person name="Shah S."/>
            <person name="Dougan E. K."/>
            <person name="Thang M."/>
            <person name="Chan C."/>
        </authorList>
    </citation>
    <scope>NUCLEOTIDE SEQUENCE [LARGE SCALE GENOMIC DNA]</scope>
</reference>
<evidence type="ECO:0000256" key="1">
    <source>
        <dbReference type="ARBA" id="ARBA00022786"/>
    </source>
</evidence>
<sequence length="152" mass="16015">MALALLHCVQLPMHFSSLSWKLLLGQPIAASDIESADPHFFRNRVAAVLRPGGVEEMAAILGEPLRFASAPGPLCAEEVELVPGGLLRLVTEDNNWSTSRGCASSTSRHASGQLGPRIAPGFSGPGAPGLLVQREGPERARPRAARGGLAEY</sequence>
<accession>A0ABN9VW23</accession>
<keyword evidence="1 2" id="KW-0833">Ubl conjugation pathway</keyword>
<evidence type="ECO:0000256" key="2">
    <source>
        <dbReference type="PROSITE-ProRule" id="PRU00104"/>
    </source>
</evidence>
<gene>
    <name evidence="5" type="ORF">PCOR1329_LOCUS61757</name>
</gene>